<accession>A0ABW7V228</accession>
<evidence type="ECO:0000313" key="2">
    <source>
        <dbReference type="EMBL" id="MFI2155459.1"/>
    </source>
</evidence>
<dbReference type="Proteomes" id="UP001611397">
    <property type="component" value="Unassembled WGS sequence"/>
</dbReference>
<feature type="region of interest" description="Disordered" evidence="1">
    <location>
        <begin position="140"/>
        <end position="166"/>
    </location>
</feature>
<organism evidence="2 3">
    <name type="scientific">Streptomyces olivaceoviridis</name>
    <name type="common">Streptomyces corchorusii</name>
    <dbReference type="NCBI Taxonomy" id="1921"/>
    <lineage>
        <taxon>Bacteria</taxon>
        <taxon>Bacillati</taxon>
        <taxon>Actinomycetota</taxon>
        <taxon>Actinomycetes</taxon>
        <taxon>Kitasatosporales</taxon>
        <taxon>Streptomycetaceae</taxon>
        <taxon>Streptomyces</taxon>
    </lineage>
</organism>
<evidence type="ECO:0000313" key="3">
    <source>
        <dbReference type="Proteomes" id="UP001611397"/>
    </source>
</evidence>
<comment type="caution">
    <text evidence="2">The sequence shown here is derived from an EMBL/GenBank/DDBJ whole genome shotgun (WGS) entry which is preliminary data.</text>
</comment>
<protein>
    <submittedName>
        <fullName evidence="2">Uncharacterized protein</fullName>
    </submittedName>
</protein>
<reference evidence="2 3" key="1">
    <citation type="submission" date="2024-10" db="EMBL/GenBank/DDBJ databases">
        <title>The Natural Products Discovery Center: Release of the First 8490 Sequenced Strains for Exploring Actinobacteria Biosynthetic Diversity.</title>
        <authorList>
            <person name="Kalkreuter E."/>
            <person name="Kautsar S.A."/>
            <person name="Yang D."/>
            <person name="Bader C.D."/>
            <person name="Teijaro C.N."/>
            <person name="Fluegel L."/>
            <person name="Davis C.M."/>
            <person name="Simpson J.R."/>
            <person name="Lauterbach L."/>
            <person name="Steele A.D."/>
            <person name="Gui C."/>
            <person name="Meng S."/>
            <person name="Li G."/>
            <person name="Viehrig K."/>
            <person name="Ye F."/>
            <person name="Su P."/>
            <person name="Kiefer A.F."/>
            <person name="Nichols A."/>
            <person name="Cepeda A.J."/>
            <person name="Yan W."/>
            <person name="Fan B."/>
            <person name="Jiang Y."/>
            <person name="Adhikari A."/>
            <person name="Zheng C.-J."/>
            <person name="Schuster L."/>
            <person name="Cowan T.M."/>
            <person name="Smanski M.J."/>
            <person name="Chevrette M.G."/>
            <person name="De Carvalho L.P.S."/>
            <person name="Shen B."/>
        </authorList>
    </citation>
    <scope>NUCLEOTIDE SEQUENCE [LARGE SCALE GENOMIC DNA]</scope>
    <source>
        <strain evidence="2 3">NPDC020295</strain>
    </source>
</reference>
<dbReference type="RefSeq" id="WP_244218103.1">
    <property type="nucleotide sequence ID" value="NZ_JBIRUT010000002.1"/>
</dbReference>
<keyword evidence="3" id="KW-1185">Reference proteome</keyword>
<evidence type="ECO:0000256" key="1">
    <source>
        <dbReference type="SAM" id="MobiDB-lite"/>
    </source>
</evidence>
<proteinExistence type="predicted"/>
<sequence>MSVTGRPLPSSPQYREDGVSRRLSAPVHLDDDFALYADRTLTADRLNAIGLGLAIDAVALARHARVATRRRAAPDRRPACLQTAVTLALLAGLRGLVNGDRSLGRVAISGPLGACAIAWTLVRHTRARGRAMARDAFLRADSSEQTVPPVEPEAEAAPHDLNALPTRPFDVVDPHISGARHMETISGLQGLRARNRLHVLGSNAHLIPGLVPDPWEVAACAIPPQDGRCPLRRPRDDRPGRAARDRTPGRPRPYGIRPARAEAVTAIPPIRRPLRSGAGRRTASEDRT</sequence>
<gene>
    <name evidence="2" type="ORF">ACH49L_07140</name>
</gene>
<feature type="compositionally biased region" description="Basic and acidic residues" evidence="1">
    <location>
        <begin position="233"/>
        <end position="248"/>
    </location>
</feature>
<feature type="region of interest" description="Disordered" evidence="1">
    <location>
        <begin position="226"/>
        <end position="288"/>
    </location>
</feature>
<name>A0ABW7V228_STROI</name>
<dbReference type="EMBL" id="JBIRWM010000002">
    <property type="protein sequence ID" value="MFI2155459.1"/>
    <property type="molecule type" value="Genomic_DNA"/>
</dbReference>